<name>A0A9P6QX00_9FUNG</name>
<accession>A0A9P6QX00</accession>
<dbReference type="Pfam" id="PF03055">
    <property type="entry name" value="RPE65"/>
    <property type="match status" value="1"/>
</dbReference>
<keyword evidence="7" id="KW-1185">Reference proteome</keyword>
<evidence type="ECO:0000313" key="7">
    <source>
        <dbReference type="Proteomes" id="UP000738325"/>
    </source>
</evidence>
<dbReference type="GO" id="GO:0046872">
    <property type="term" value="F:metal ion binding"/>
    <property type="evidence" value="ECO:0007669"/>
    <property type="project" value="UniProtKB-KW"/>
</dbReference>
<evidence type="ECO:0000256" key="1">
    <source>
        <dbReference type="ARBA" id="ARBA00006787"/>
    </source>
</evidence>
<feature type="binding site" evidence="5">
    <location>
        <position position="97"/>
    </location>
    <ligand>
        <name>Fe cation</name>
        <dbReference type="ChEBI" id="CHEBI:24875"/>
        <note>catalytic</note>
    </ligand>
</feature>
<dbReference type="Proteomes" id="UP000738325">
    <property type="component" value="Unassembled WGS sequence"/>
</dbReference>
<dbReference type="OrthoDB" id="1069523at2759"/>
<comment type="similarity">
    <text evidence="1">Belongs to the carotenoid oxygenase family.</text>
</comment>
<sequence length="288" mass="32555">VDPKTGELIFFSWRTEHPFAYYSVISGDGRRVVWEEPIPGIMKIPYIVDGHKHKSEGKPVIYFDPNTPTQFGIIPRYFDGSKHEVVWFESRACHIFHTANAWNETDADGNVVAICLTACRSERFISQINLWQPPTPGGYGGGVTEEEYKTEYGPPGSGDYTKQQPDEPFMTLFRFDFKTKETQMTTLSTIGSEFPVINFDRYTQPDLKYVYGATTAPLTPNTGIKFDGIVKTDILALIKRKNELLSARQLKNAGGEGQWELGVQELQSMEKHTTQRHTFGPHTFGSEA</sequence>
<organism evidence="6 7">
    <name type="scientific">Dissophora globulifera</name>
    <dbReference type="NCBI Taxonomy" id="979702"/>
    <lineage>
        <taxon>Eukaryota</taxon>
        <taxon>Fungi</taxon>
        <taxon>Fungi incertae sedis</taxon>
        <taxon>Mucoromycota</taxon>
        <taxon>Mortierellomycotina</taxon>
        <taxon>Mortierellomycetes</taxon>
        <taxon>Mortierellales</taxon>
        <taxon>Mortierellaceae</taxon>
        <taxon>Dissophora</taxon>
    </lineage>
</organism>
<evidence type="ECO:0000256" key="3">
    <source>
        <dbReference type="ARBA" id="ARBA00023002"/>
    </source>
</evidence>
<evidence type="ECO:0008006" key="8">
    <source>
        <dbReference type="Google" id="ProtNLM"/>
    </source>
</evidence>
<keyword evidence="4 5" id="KW-0408">Iron</keyword>
<feature type="non-terminal residue" evidence="6">
    <location>
        <position position="1"/>
    </location>
</feature>
<feature type="non-terminal residue" evidence="6">
    <location>
        <position position="288"/>
    </location>
</feature>
<dbReference type="GO" id="GO:0016121">
    <property type="term" value="P:carotene catabolic process"/>
    <property type="evidence" value="ECO:0007669"/>
    <property type="project" value="TreeGrafter"/>
</dbReference>
<dbReference type="EMBL" id="JAAAIP010002083">
    <property type="protein sequence ID" value="KAG0301911.1"/>
    <property type="molecule type" value="Genomic_DNA"/>
</dbReference>
<dbReference type="AlphaFoldDB" id="A0A9P6QX00"/>
<protein>
    <recommendedName>
        <fullName evidence="8">Carotenoid oxygenase</fullName>
    </recommendedName>
</protein>
<dbReference type="PANTHER" id="PTHR10543">
    <property type="entry name" value="BETA-CAROTENE DIOXYGENASE"/>
    <property type="match status" value="1"/>
</dbReference>
<evidence type="ECO:0000313" key="6">
    <source>
        <dbReference type="EMBL" id="KAG0301911.1"/>
    </source>
</evidence>
<proteinExistence type="inferred from homology"/>
<comment type="cofactor">
    <cofactor evidence="5">
        <name>Fe(2+)</name>
        <dbReference type="ChEBI" id="CHEBI:29033"/>
    </cofactor>
    <text evidence="5">Binds 1 Fe(2+) ion per subunit.</text>
</comment>
<keyword evidence="2 5" id="KW-0479">Metal-binding</keyword>
<reference evidence="6" key="1">
    <citation type="journal article" date="2020" name="Fungal Divers.">
        <title>Resolving the Mortierellaceae phylogeny through synthesis of multi-gene phylogenetics and phylogenomics.</title>
        <authorList>
            <person name="Vandepol N."/>
            <person name="Liber J."/>
            <person name="Desiro A."/>
            <person name="Na H."/>
            <person name="Kennedy M."/>
            <person name="Barry K."/>
            <person name="Grigoriev I.V."/>
            <person name="Miller A.N."/>
            <person name="O'Donnell K."/>
            <person name="Stajich J.E."/>
            <person name="Bonito G."/>
        </authorList>
    </citation>
    <scope>NUCLEOTIDE SEQUENCE</scope>
    <source>
        <strain evidence="6">REB-010B</strain>
    </source>
</reference>
<gene>
    <name evidence="6" type="ORF">BGZ99_003270</name>
</gene>
<evidence type="ECO:0000256" key="5">
    <source>
        <dbReference type="PIRSR" id="PIRSR604294-1"/>
    </source>
</evidence>
<dbReference type="GO" id="GO:0010436">
    <property type="term" value="F:carotenoid dioxygenase activity"/>
    <property type="evidence" value="ECO:0007669"/>
    <property type="project" value="TreeGrafter"/>
</dbReference>
<evidence type="ECO:0000256" key="2">
    <source>
        <dbReference type="ARBA" id="ARBA00022723"/>
    </source>
</evidence>
<keyword evidence="3" id="KW-0560">Oxidoreductase</keyword>
<comment type="caution">
    <text evidence="6">The sequence shown here is derived from an EMBL/GenBank/DDBJ whole genome shotgun (WGS) entry which is preliminary data.</text>
</comment>
<evidence type="ECO:0000256" key="4">
    <source>
        <dbReference type="ARBA" id="ARBA00023004"/>
    </source>
</evidence>
<dbReference type="PANTHER" id="PTHR10543:SF89">
    <property type="entry name" value="CAROTENOID 9,10(9',10')-CLEAVAGE DIOXYGENASE 1"/>
    <property type="match status" value="1"/>
</dbReference>
<dbReference type="InterPro" id="IPR004294">
    <property type="entry name" value="Carotenoid_Oase"/>
</dbReference>